<keyword evidence="5" id="KW-0133">Cell shape</keyword>
<protein>
    <submittedName>
        <fullName evidence="9">Rod shape-determining protein MreD</fullName>
    </submittedName>
</protein>
<accession>A0A0B4S1A2</accession>
<comment type="similarity">
    <text evidence="2">Belongs to the MreD family.</text>
</comment>
<dbReference type="EMBL" id="CP009761">
    <property type="protein sequence ID" value="AIZ36568.1"/>
    <property type="molecule type" value="Genomic_DNA"/>
</dbReference>
<keyword evidence="7 8" id="KW-0472">Membrane</keyword>
<name>A0A0B4S1A2_9FIRM</name>
<evidence type="ECO:0000256" key="2">
    <source>
        <dbReference type="ARBA" id="ARBA00007776"/>
    </source>
</evidence>
<feature type="transmembrane region" description="Helical" evidence="8">
    <location>
        <begin position="34"/>
        <end position="57"/>
    </location>
</feature>
<comment type="subcellular location">
    <subcellularLocation>
        <location evidence="1">Cell membrane</location>
        <topology evidence="1">Multi-pass membrane protein</topology>
    </subcellularLocation>
</comment>
<dbReference type="RefSeq" id="WP_041953973.1">
    <property type="nucleotide sequence ID" value="NZ_CP009761.1"/>
</dbReference>
<evidence type="ECO:0000256" key="7">
    <source>
        <dbReference type="ARBA" id="ARBA00023136"/>
    </source>
</evidence>
<keyword evidence="6 8" id="KW-1133">Transmembrane helix</keyword>
<dbReference type="STRING" id="33033.NW74_04095"/>
<feature type="transmembrane region" description="Helical" evidence="8">
    <location>
        <begin position="63"/>
        <end position="85"/>
    </location>
</feature>
<evidence type="ECO:0000256" key="4">
    <source>
        <dbReference type="ARBA" id="ARBA00022692"/>
    </source>
</evidence>
<keyword evidence="3" id="KW-1003">Cell membrane</keyword>
<evidence type="ECO:0000256" key="6">
    <source>
        <dbReference type="ARBA" id="ARBA00022989"/>
    </source>
</evidence>
<dbReference type="InterPro" id="IPR007227">
    <property type="entry name" value="Cell_shape_determining_MreD"/>
</dbReference>
<reference evidence="9 10" key="1">
    <citation type="submission" date="2014-10" db="EMBL/GenBank/DDBJ databases">
        <title>Complete genome sequence of Parvimonas micra KCOM 1535 (= ChDC B708).</title>
        <authorList>
            <person name="Kook J.-K."/>
            <person name="Park S.-N."/>
            <person name="Lim Y.K."/>
            <person name="Roh H."/>
        </authorList>
    </citation>
    <scope>NUCLEOTIDE SEQUENCE [LARGE SCALE GENOMIC DNA]</scope>
    <source>
        <strain evidence="10">KCOM 1535 / ChDC B708</strain>
    </source>
</reference>
<dbReference type="Pfam" id="PF04093">
    <property type="entry name" value="MreD"/>
    <property type="match status" value="1"/>
</dbReference>
<evidence type="ECO:0000256" key="1">
    <source>
        <dbReference type="ARBA" id="ARBA00004651"/>
    </source>
</evidence>
<dbReference type="GO" id="GO:0008360">
    <property type="term" value="P:regulation of cell shape"/>
    <property type="evidence" value="ECO:0007669"/>
    <property type="project" value="UniProtKB-KW"/>
</dbReference>
<dbReference type="Proteomes" id="UP000031386">
    <property type="component" value="Chromosome"/>
</dbReference>
<evidence type="ECO:0000256" key="3">
    <source>
        <dbReference type="ARBA" id="ARBA00022475"/>
    </source>
</evidence>
<dbReference type="GO" id="GO:0005886">
    <property type="term" value="C:plasma membrane"/>
    <property type="evidence" value="ECO:0007669"/>
    <property type="project" value="UniProtKB-SubCell"/>
</dbReference>
<keyword evidence="10" id="KW-1185">Reference proteome</keyword>
<feature type="transmembrane region" description="Helical" evidence="8">
    <location>
        <begin position="132"/>
        <end position="154"/>
    </location>
</feature>
<dbReference type="OrthoDB" id="9796616at2"/>
<organism evidence="9 10">
    <name type="scientific">Parvimonas micra</name>
    <dbReference type="NCBI Taxonomy" id="33033"/>
    <lineage>
        <taxon>Bacteria</taxon>
        <taxon>Bacillati</taxon>
        <taxon>Bacillota</taxon>
        <taxon>Tissierellia</taxon>
        <taxon>Tissierellales</taxon>
        <taxon>Peptoniphilaceae</taxon>
        <taxon>Parvimonas</taxon>
    </lineage>
</organism>
<dbReference type="KEGG" id="pmic:NW74_04095"/>
<dbReference type="AlphaFoldDB" id="A0A0B4S1A2"/>
<dbReference type="NCBIfam" id="TIGR03426">
    <property type="entry name" value="shape_MreD"/>
    <property type="match status" value="1"/>
</dbReference>
<feature type="transmembrane region" description="Helical" evidence="8">
    <location>
        <begin position="97"/>
        <end position="120"/>
    </location>
</feature>
<sequence>MNRLKVVLMFFASIMIQTAILPNFSIFSSKANMSLAVVVAIAMNFGSYISGYSGIVLGFFEDILFSRVIGIRALIYYMIGFIVGYNEDSINKGDIRSGSIITVVATLFYWVMNTIIYMFLENSSSARFIKYLKGPIIIEMLLNVLLYLICNYVLRKVFKKKKFRF</sequence>
<keyword evidence="4 8" id="KW-0812">Transmembrane</keyword>
<evidence type="ECO:0000313" key="10">
    <source>
        <dbReference type="Proteomes" id="UP000031386"/>
    </source>
</evidence>
<gene>
    <name evidence="9" type="ORF">NW74_04095</name>
</gene>
<evidence type="ECO:0000313" key="9">
    <source>
        <dbReference type="EMBL" id="AIZ36568.1"/>
    </source>
</evidence>
<dbReference type="Gene3D" id="1.10.1760.20">
    <property type="match status" value="1"/>
</dbReference>
<evidence type="ECO:0000256" key="5">
    <source>
        <dbReference type="ARBA" id="ARBA00022960"/>
    </source>
</evidence>
<feature type="transmembrane region" description="Helical" evidence="8">
    <location>
        <begin position="6"/>
        <end position="27"/>
    </location>
</feature>
<proteinExistence type="inferred from homology"/>
<evidence type="ECO:0000256" key="8">
    <source>
        <dbReference type="SAM" id="Phobius"/>
    </source>
</evidence>